<evidence type="ECO:0000313" key="2">
    <source>
        <dbReference type="Proteomes" id="UP000317650"/>
    </source>
</evidence>
<reference evidence="1 2" key="1">
    <citation type="journal article" date="2019" name="Nat. Plants">
        <title>Genome sequencing of Musa balbisiana reveals subgenome evolution and function divergence in polyploid bananas.</title>
        <authorList>
            <person name="Yao X."/>
        </authorList>
    </citation>
    <scope>NUCLEOTIDE SEQUENCE [LARGE SCALE GENOMIC DNA]</scope>
    <source>
        <strain evidence="2">cv. DH-PKW</strain>
        <tissue evidence="1">Leaves</tissue>
    </source>
</reference>
<name>A0A4S8KD83_MUSBA</name>
<accession>A0A4S8KD83</accession>
<comment type="caution">
    <text evidence="1">The sequence shown here is derived from an EMBL/GenBank/DDBJ whole genome shotgun (WGS) entry which is preliminary data.</text>
</comment>
<protein>
    <submittedName>
        <fullName evidence="1">Uncharacterized protein</fullName>
    </submittedName>
</protein>
<keyword evidence="2" id="KW-1185">Reference proteome</keyword>
<dbReference type="STRING" id="52838.A0A4S8KD83"/>
<dbReference type="Proteomes" id="UP000317650">
    <property type="component" value="Chromosome 4"/>
</dbReference>
<evidence type="ECO:0000313" key="1">
    <source>
        <dbReference type="EMBL" id="THU73111.1"/>
    </source>
</evidence>
<sequence>MASPSSSTSPSFPFSSSKVREKTLLLSPSSSSDEKAAQALEALMWPHDLNSKVSESLLGNLRECYSILEGYVLLDHKPGQRAYDPIPKGFALTLDALEAGLHFLLHPVISSCIS</sequence>
<dbReference type="EMBL" id="PYDT01000001">
    <property type="protein sequence ID" value="THU73111.1"/>
    <property type="molecule type" value="Genomic_DNA"/>
</dbReference>
<gene>
    <name evidence="1" type="ORF">C4D60_Mb04t19360</name>
</gene>
<organism evidence="1 2">
    <name type="scientific">Musa balbisiana</name>
    <name type="common">Banana</name>
    <dbReference type="NCBI Taxonomy" id="52838"/>
    <lineage>
        <taxon>Eukaryota</taxon>
        <taxon>Viridiplantae</taxon>
        <taxon>Streptophyta</taxon>
        <taxon>Embryophyta</taxon>
        <taxon>Tracheophyta</taxon>
        <taxon>Spermatophyta</taxon>
        <taxon>Magnoliopsida</taxon>
        <taxon>Liliopsida</taxon>
        <taxon>Zingiberales</taxon>
        <taxon>Musaceae</taxon>
        <taxon>Musa</taxon>
    </lineage>
</organism>
<dbReference type="AlphaFoldDB" id="A0A4S8KD83"/>
<proteinExistence type="predicted"/>